<protein>
    <submittedName>
        <fullName evidence="1">Uncharacterized protein</fullName>
    </submittedName>
</protein>
<sequence>MVADQAEPALGVEAIIAVADDPRRFLSPVLQRMKPKRHERGGLRMTEDAEHAALFVQTVRIEVKYVFCVGACRGRGVDRHVRLPQAGSTACSAPQA</sequence>
<gene>
    <name evidence="1" type="ORF">GCM10008179_12340</name>
</gene>
<comment type="caution">
    <text evidence="1">The sequence shown here is derived from an EMBL/GenBank/DDBJ whole genome shotgun (WGS) entry which is preliminary data.</text>
</comment>
<dbReference type="Proteomes" id="UP001143372">
    <property type="component" value="Unassembled WGS sequence"/>
</dbReference>
<dbReference type="AntiFam" id="ANF00105">
    <property type="entry name" value="Shadow ORF (opposite purF)"/>
</dbReference>
<organism evidence="1 2">
    <name type="scientific">Hansschlegelia plantiphila</name>
    <dbReference type="NCBI Taxonomy" id="374655"/>
    <lineage>
        <taxon>Bacteria</taxon>
        <taxon>Pseudomonadati</taxon>
        <taxon>Pseudomonadota</taxon>
        <taxon>Alphaproteobacteria</taxon>
        <taxon>Hyphomicrobiales</taxon>
        <taxon>Methylopilaceae</taxon>
        <taxon>Hansschlegelia</taxon>
    </lineage>
</organism>
<evidence type="ECO:0000313" key="2">
    <source>
        <dbReference type="Proteomes" id="UP001143372"/>
    </source>
</evidence>
<reference evidence="1" key="1">
    <citation type="journal article" date="2014" name="Int. J. Syst. Evol. Microbiol.">
        <title>Complete genome sequence of Corynebacterium casei LMG S-19264T (=DSM 44701T), isolated from a smear-ripened cheese.</title>
        <authorList>
            <consortium name="US DOE Joint Genome Institute (JGI-PGF)"/>
            <person name="Walter F."/>
            <person name="Albersmeier A."/>
            <person name="Kalinowski J."/>
            <person name="Ruckert C."/>
        </authorList>
    </citation>
    <scope>NUCLEOTIDE SEQUENCE</scope>
    <source>
        <strain evidence="1">VKM B-2347</strain>
    </source>
</reference>
<accession>A0A9W6J0N8</accession>
<keyword evidence="2" id="KW-1185">Reference proteome</keyword>
<dbReference type="AlphaFoldDB" id="A0A9W6J0N8"/>
<reference evidence="1" key="2">
    <citation type="submission" date="2023-01" db="EMBL/GenBank/DDBJ databases">
        <authorList>
            <person name="Sun Q."/>
            <person name="Evtushenko L."/>
        </authorList>
    </citation>
    <scope>NUCLEOTIDE SEQUENCE</scope>
    <source>
        <strain evidence="1">VKM B-2347</strain>
    </source>
</reference>
<dbReference type="EMBL" id="BSFI01000006">
    <property type="protein sequence ID" value="GLK67596.1"/>
    <property type="molecule type" value="Genomic_DNA"/>
</dbReference>
<evidence type="ECO:0000313" key="1">
    <source>
        <dbReference type="EMBL" id="GLK67596.1"/>
    </source>
</evidence>
<proteinExistence type="predicted"/>
<name>A0A9W6J0N8_9HYPH</name>